<reference evidence="1 2" key="1">
    <citation type="submission" date="2018-02" db="EMBL/GenBank/DDBJ databases">
        <title>Complete genome sequence of Streptomyces dengpaensis, the producer of angucyclines.</title>
        <authorList>
            <person name="Yumei L."/>
        </authorList>
    </citation>
    <scope>NUCLEOTIDE SEQUENCE [LARGE SCALE GENOMIC DNA]</scope>
    <source>
        <strain evidence="1 2">XZHG99</strain>
        <plasmid evidence="1 2">unnamed2</plasmid>
    </source>
</reference>
<protein>
    <recommendedName>
        <fullName evidence="3">ESX-1 secretion-associated protein</fullName>
    </recommendedName>
</protein>
<name>A0ABM6T3V3_9ACTN</name>
<evidence type="ECO:0000313" key="2">
    <source>
        <dbReference type="Proteomes" id="UP000238413"/>
    </source>
</evidence>
<dbReference type="EMBL" id="CP026654">
    <property type="protein sequence ID" value="AVH61833.1"/>
    <property type="molecule type" value="Genomic_DNA"/>
</dbReference>
<geneLocation type="plasmid" evidence="1 2">
    <name>unnamed2</name>
</geneLocation>
<organism evidence="1 2">
    <name type="scientific">Streptomyces dengpaensis</name>
    <dbReference type="NCBI Taxonomy" id="2049881"/>
    <lineage>
        <taxon>Bacteria</taxon>
        <taxon>Bacillati</taxon>
        <taxon>Actinomycetota</taxon>
        <taxon>Actinomycetes</taxon>
        <taxon>Kitasatosporales</taxon>
        <taxon>Streptomycetaceae</taxon>
        <taxon>Streptomyces</taxon>
    </lineage>
</organism>
<dbReference type="RefSeq" id="WP_099505617.1">
    <property type="nucleotide sequence ID" value="NZ_CP026654.1"/>
</dbReference>
<sequence>MTASVQPAATNTFAALIACFSRDLAALLGEEQPGDVTPTGFIDLVERGMHFFGAARVDYLQRAGEELDYAVGHLTDALTITGADQRDRLARARTHLRYALETIR</sequence>
<accession>A0ABM6T3V3</accession>
<keyword evidence="2" id="KW-1185">Reference proteome</keyword>
<evidence type="ECO:0008006" key="3">
    <source>
        <dbReference type="Google" id="ProtNLM"/>
    </source>
</evidence>
<keyword evidence="1" id="KW-0614">Plasmid</keyword>
<evidence type="ECO:0000313" key="1">
    <source>
        <dbReference type="EMBL" id="AVH61833.1"/>
    </source>
</evidence>
<gene>
    <name evidence="1" type="ORF">C4B68_40710</name>
</gene>
<dbReference type="Proteomes" id="UP000238413">
    <property type="component" value="Plasmid unnamed2"/>
</dbReference>
<proteinExistence type="predicted"/>